<keyword evidence="6 10" id="KW-0547">Nucleotide-binding</keyword>
<evidence type="ECO:0000256" key="6">
    <source>
        <dbReference type="ARBA" id="ARBA00022741"/>
    </source>
</evidence>
<organism evidence="15 16">
    <name type="scientific">Phaeovulum veldkampii DSM 11550</name>
    <dbReference type="NCBI Taxonomy" id="1185920"/>
    <lineage>
        <taxon>Bacteria</taxon>
        <taxon>Pseudomonadati</taxon>
        <taxon>Pseudomonadota</taxon>
        <taxon>Alphaproteobacteria</taxon>
        <taxon>Rhodobacterales</taxon>
        <taxon>Paracoccaceae</taxon>
        <taxon>Phaeovulum</taxon>
    </lineage>
</organism>
<evidence type="ECO:0000313" key="16">
    <source>
        <dbReference type="Proteomes" id="UP000241899"/>
    </source>
</evidence>
<dbReference type="InterPro" id="IPR027417">
    <property type="entry name" value="P-loop_NTPase"/>
</dbReference>
<evidence type="ECO:0000313" key="15">
    <source>
        <dbReference type="EMBL" id="PTE17093.1"/>
    </source>
</evidence>
<gene>
    <name evidence="10" type="primary">miaA</name>
    <name evidence="15" type="ORF">C5F46_10950</name>
</gene>
<evidence type="ECO:0000256" key="13">
    <source>
        <dbReference type="RuleBase" id="RU003785"/>
    </source>
</evidence>
<dbReference type="InterPro" id="IPR039657">
    <property type="entry name" value="Dimethylallyltransferase"/>
</dbReference>
<dbReference type="AlphaFoldDB" id="A0A2T4JGW8"/>
<dbReference type="Gene3D" id="1.10.20.140">
    <property type="match status" value="1"/>
</dbReference>
<evidence type="ECO:0000256" key="7">
    <source>
        <dbReference type="ARBA" id="ARBA00022840"/>
    </source>
</evidence>
<proteinExistence type="inferred from homology"/>
<dbReference type="Pfam" id="PF01715">
    <property type="entry name" value="IPPT"/>
    <property type="match status" value="1"/>
</dbReference>
<evidence type="ECO:0000256" key="9">
    <source>
        <dbReference type="ARBA" id="ARBA00049563"/>
    </source>
</evidence>
<reference evidence="15 16" key="1">
    <citation type="submission" date="2018-03" db="EMBL/GenBank/DDBJ databases">
        <title>Rhodobacter veldkampii.</title>
        <authorList>
            <person name="Meyer T.E."/>
            <person name="Miller S."/>
            <person name="Lodha T."/>
            <person name="Gandham S."/>
            <person name="Chintalapati S."/>
            <person name="Chintalapati V.R."/>
        </authorList>
    </citation>
    <scope>NUCLEOTIDE SEQUENCE [LARGE SCALE GENOMIC DNA]</scope>
    <source>
        <strain evidence="15 16">DSM 11550</strain>
    </source>
</reference>
<dbReference type="Gene3D" id="3.40.50.300">
    <property type="entry name" value="P-loop containing nucleotide triphosphate hydrolases"/>
    <property type="match status" value="1"/>
</dbReference>
<evidence type="ECO:0000256" key="5">
    <source>
        <dbReference type="ARBA" id="ARBA00022694"/>
    </source>
</evidence>
<dbReference type="PANTHER" id="PTHR11088:SF60">
    <property type="entry name" value="TRNA DIMETHYLALLYLTRANSFERASE"/>
    <property type="match status" value="1"/>
</dbReference>
<feature type="binding site" evidence="10">
    <location>
        <begin position="51"/>
        <end position="58"/>
    </location>
    <ligand>
        <name>ATP</name>
        <dbReference type="ChEBI" id="CHEBI:30616"/>
    </ligand>
</feature>
<feature type="site" description="Interaction with substrate tRNA" evidence="10">
    <location>
        <position position="160"/>
    </location>
</feature>
<dbReference type="InterPro" id="IPR018022">
    <property type="entry name" value="IPT"/>
</dbReference>
<comment type="similarity">
    <text evidence="3 10 13">Belongs to the IPP transferase family.</text>
</comment>
<evidence type="ECO:0000256" key="10">
    <source>
        <dbReference type="HAMAP-Rule" id="MF_00185"/>
    </source>
</evidence>
<keyword evidence="8 10" id="KW-0460">Magnesium</keyword>
<comment type="subunit">
    <text evidence="10">Monomer.</text>
</comment>
<dbReference type="Proteomes" id="UP000241899">
    <property type="component" value="Unassembled WGS sequence"/>
</dbReference>
<dbReference type="EMBL" id="PZKF01000024">
    <property type="protein sequence ID" value="PTE17093.1"/>
    <property type="molecule type" value="Genomic_DNA"/>
</dbReference>
<keyword evidence="16" id="KW-1185">Reference proteome</keyword>
<evidence type="ECO:0000256" key="1">
    <source>
        <dbReference type="ARBA" id="ARBA00001946"/>
    </source>
</evidence>
<dbReference type="OrthoDB" id="9776390at2"/>
<keyword evidence="4 10" id="KW-0808">Transferase</keyword>
<comment type="caution">
    <text evidence="15">The sequence shown here is derived from an EMBL/GenBank/DDBJ whole genome shotgun (WGS) entry which is preliminary data.</text>
</comment>
<dbReference type="GO" id="GO:0005524">
    <property type="term" value="F:ATP binding"/>
    <property type="evidence" value="ECO:0007669"/>
    <property type="project" value="UniProtKB-UniRule"/>
</dbReference>
<comment type="cofactor">
    <cofactor evidence="1 10">
        <name>Mg(2+)</name>
        <dbReference type="ChEBI" id="CHEBI:18420"/>
    </cofactor>
</comment>
<dbReference type="EC" id="2.5.1.75" evidence="10"/>
<keyword evidence="7 10" id="KW-0067">ATP-binding</keyword>
<evidence type="ECO:0000256" key="11">
    <source>
        <dbReference type="RuleBase" id="RU003783"/>
    </source>
</evidence>
<feature type="binding site" evidence="10">
    <location>
        <begin position="53"/>
        <end position="58"/>
    </location>
    <ligand>
        <name>substrate</name>
    </ligand>
</feature>
<comment type="catalytic activity">
    <reaction evidence="9 10 11">
        <text>adenosine(37) in tRNA + dimethylallyl diphosphate = N(6)-dimethylallyladenosine(37) in tRNA + diphosphate</text>
        <dbReference type="Rhea" id="RHEA:26482"/>
        <dbReference type="Rhea" id="RHEA-COMP:10162"/>
        <dbReference type="Rhea" id="RHEA-COMP:10375"/>
        <dbReference type="ChEBI" id="CHEBI:33019"/>
        <dbReference type="ChEBI" id="CHEBI:57623"/>
        <dbReference type="ChEBI" id="CHEBI:74411"/>
        <dbReference type="ChEBI" id="CHEBI:74415"/>
        <dbReference type="EC" id="2.5.1.75"/>
    </reaction>
</comment>
<dbReference type="NCBIfam" id="TIGR00174">
    <property type="entry name" value="miaA"/>
    <property type="match status" value="1"/>
</dbReference>
<keyword evidence="5 10" id="KW-0819">tRNA processing</keyword>
<comment type="caution">
    <text evidence="10">Lacks conserved residue(s) required for the propagation of feature annotation.</text>
</comment>
<evidence type="ECO:0000256" key="8">
    <source>
        <dbReference type="ARBA" id="ARBA00022842"/>
    </source>
</evidence>
<dbReference type="GO" id="GO:0052381">
    <property type="term" value="F:tRNA dimethylallyltransferase activity"/>
    <property type="evidence" value="ECO:0007669"/>
    <property type="project" value="UniProtKB-UniRule"/>
</dbReference>
<name>A0A2T4JGW8_9RHOB</name>
<evidence type="ECO:0000256" key="14">
    <source>
        <dbReference type="SAM" id="MobiDB-lite"/>
    </source>
</evidence>
<sequence length="325" mass="34792">MTVVTPAQNVGKGAQVQPPLWRKFRPPSAQQGRPLETFDNIDPARHVVLAGPTASGKSALALAIARAQGGVVVNADALQVWSCWRVLSARPSPEDEATVPHLLYGHRAPGQDYSVGHWLREVAGLLASGQRLIVVGGTGLYLTALTEGLAEIPATPPAVRALADRRRASEGAAALLAELDPETAARIDPLNPARIQRAWEVLAATGRGLARWQAETPPPLLPPATCTALLIETDRDRLAARIEARFDAMLAAGALEEARAVLPIWAPAALWSKAIGAPELIAHLRGEITLAAATEAAKAASRQYAKRQRTWFRARMSGWHKIMRG</sequence>
<accession>A0A2T4JGW8</accession>
<dbReference type="GO" id="GO:0006400">
    <property type="term" value="P:tRNA modification"/>
    <property type="evidence" value="ECO:0007669"/>
    <property type="project" value="TreeGrafter"/>
</dbReference>
<protein>
    <recommendedName>
        <fullName evidence="10">tRNA dimethylallyltransferase</fullName>
        <ecNumber evidence="10">2.5.1.75</ecNumber>
    </recommendedName>
    <alternativeName>
        <fullName evidence="10">Dimethylallyl diphosphate:tRNA dimethylallyltransferase</fullName>
        <shortName evidence="10">DMAPP:tRNA dimethylallyltransferase</shortName>
        <shortName evidence="10">DMATase</shortName>
    </alternativeName>
    <alternativeName>
        <fullName evidence="10">Isopentenyl-diphosphate:tRNA isopentenyltransferase</fullName>
        <shortName evidence="10">IPP transferase</shortName>
        <shortName evidence="10">IPPT</shortName>
        <shortName evidence="10">IPTase</shortName>
    </alternativeName>
</protein>
<feature type="site" description="Interaction with substrate tRNA" evidence="10">
    <location>
        <position position="138"/>
    </location>
</feature>
<dbReference type="HAMAP" id="MF_00185">
    <property type="entry name" value="IPP_trans"/>
    <property type="match status" value="1"/>
</dbReference>
<evidence type="ECO:0000256" key="4">
    <source>
        <dbReference type="ARBA" id="ARBA00022679"/>
    </source>
</evidence>
<evidence type="ECO:0000256" key="3">
    <source>
        <dbReference type="ARBA" id="ARBA00005842"/>
    </source>
</evidence>
<evidence type="ECO:0000256" key="2">
    <source>
        <dbReference type="ARBA" id="ARBA00003213"/>
    </source>
</evidence>
<dbReference type="PANTHER" id="PTHR11088">
    <property type="entry name" value="TRNA DIMETHYLALLYLTRANSFERASE"/>
    <property type="match status" value="1"/>
</dbReference>
<feature type="region of interest" description="Disordered" evidence="14">
    <location>
        <begin position="1"/>
        <end position="33"/>
    </location>
</feature>
<comment type="function">
    <text evidence="2 10 12">Catalyzes the transfer of a dimethylallyl group onto the adenine at position 37 in tRNAs that read codons beginning with uridine, leading to the formation of N6-(dimethylallyl)adenosine (i(6)A).</text>
</comment>
<dbReference type="SUPFAM" id="SSF52540">
    <property type="entry name" value="P-loop containing nucleoside triphosphate hydrolases"/>
    <property type="match status" value="2"/>
</dbReference>
<evidence type="ECO:0000256" key="12">
    <source>
        <dbReference type="RuleBase" id="RU003784"/>
    </source>
</evidence>